<protein>
    <submittedName>
        <fullName evidence="2">Uncharacterized protein</fullName>
    </submittedName>
</protein>
<name>A0ABS8SGM1_DATST</name>
<dbReference type="Proteomes" id="UP000823775">
    <property type="component" value="Unassembled WGS sequence"/>
</dbReference>
<gene>
    <name evidence="2" type="ORF">HAX54_037013</name>
</gene>
<feature type="compositionally biased region" description="Polar residues" evidence="1">
    <location>
        <begin position="62"/>
        <end position="75"/>
    </location>
</feature>
<dbReference type="EMBL" id="JACEIK010000493">
    <property type="protein sequence ID" value="MCD7458039.1"/>
    <property type="molecule type" value="Genomic_DNA"/>
</dbReference>
<feature type="compositionally biased region" description="Basic and acidic residues" evidence="1">
    <location>
        <begin position="1"/>
        <end position="12"/>
    </location>
</feature>
<feature type="compositionally biased region" description="Low complexity" evidence="1">
    <location>
        <begin position="46"/>
        <end position="61"/>
    </location>
</feature>
<evidence type="ECO:0000256" key="1">
    <source>
        <dbReference type="SAM" id="MobiDB-lite"/>
    </source>
</evidence>
<evidence type="ECO:0000313" key="3">
    <source>
        <dbReference type="Proteomes" id="UP000823775"/>
    </source>
</evidence>
<evidence type="ECO:0000313" key="2">
    <source>
        <dbReference type="EMBL" id="MCD7458039.1"/>
    </source>
</evidence>
<feature type="region of interest" description="Disordered" evidence="1">
    <location>
        <begin position="1"/>
        <end position="75"/>
    </location>
</feature>
<sequence length="101" mass="11051">MRMGRKTPDHHVFKGNKGSFKRGFHAQSSRPGHATIHASKGGHSGRGSYSSNQGSQSYSQRPSACSISLGYSGSSQQMVVPRSYYSYGDPKNFKRDCPHLS</sequence>
<organism evidence="2 3">
    <name type="scientific">Datura stramonium</name>
    <name type="common">Jimsonweed</name>
    <name type="synonym">Common thornapple</name>
    <dbReference type="NCBI Taxonomy" id="4076"/>
    <lineage>
        <taxon>Eukaryota</taxon>
        <taxon>Viridiplantae</taxon>
        <taxon>Streptophyta</taxon>
        <taxon>Embryophyta</taxon>
        <taxon>Tracheophyta</taxon>
        <taxon>Spermatophyta</taxon>
        <taxon>Magnoliopsida</taxon>
        <taxon>eudicotyledons</taxon>
        <taxon>Gunneridae</taxon>
        <taxon>Pentapetalae</taxon>
        <taxon>asterids</taxon>
        <taxon>lamiids</taxon>
        <taxon>Solanales</taxon>
        <taxon>Solanaceae</taxon>
        <taxon>Solanoideae</taxon>
        <taxon>Datureae</taxon>
        <taxon>Datura</taxon>
    </lineage>
</organism>
<accession>A0ABS8SGM1</accession>
<keyword evidence="3" id="KW-1185">Reference proteome</keyword>
<comment type="caution">
    <text evidence="2">The sequence shown here is derived from an EMBL/GenBank/DDBJ whole genome shotgun (WGS) entry which is preliminary data.</text>
</comment>
<reference evidence="2 3" key="1">
    <citation type="journal article" date="2021" name="BMC Genomics">
        <title>Datura genome reveals duplications of psychoactive alkaloid biosynthetic genes and high mutation rate following tissue culture.</title>
        <authorList>
            <person name="Rajewski A."/>
            <person name="Carter-House D."/>
            <person name="Stajich J."/>
            <person name="Litt A."/>
        </authorList>
    </citation>
    <scope>NUCLEOTIDE SEQUENCE [LARGE SCALE GENOMIC DNA]</scope>
    <source>
        <strain evidence="2">AR-01</strain>
    </source>
</reference>
<proteinExistence type="predicted"/>